<evidence type="ECO:0000256" key="6">
    <source>
        <dbReference type="ARBA" id="ARBA00023136"/>
    </source>
</evidence>
<keyword evidence="6 7" id="KW-0472">Membrane</keyword>
<evidence type="ECO:0000259" key="8">
    <source>
        <dbReference type="Pfam" id="PF04239"/>
    </source>
</evidence>
<accession>A0A3M8B6V8</accession>
<protein>
    <submittedName>
        <fullName evidence="9">DUF421 domain-containing protein</fullName>
    </submittedName>
</protein>
<dbReference type="InterPro" id="IPR007353">
    <property type="entry name" value="DUF421"/>
</dbReference>
<sequence length="240" mass="27292">MDLFNESLVVVGRVFTILPLLLIVTLFMGKRSIGELPVFDFMIILTLGSVTGADIAEPNVHHIPIAVAIVALCVLQRLVSQWSIVSRRFGKMVTFEPTVVFYNGKFLVHQLKKMRYSLDNVLQMLREKDIFDLAEIEMAIIEANGRLTVLKKSAQQPVTRQDLQVQTASTGISLPVIVEGKIYPDALKYRERDEEWLLQELKKRGVAVEDVFLATLNRQNELLLFEKQPNNLQQIPPVQH</sequence>
<evidence type="ECO:0000256" key="2">
    <source>
        <dbReference type="ARBA" id="ARBA00006448"/>
    </source>
</evidence>
<dbReference type="InterPro" id="IPR023090">
    <property type="entry name" value="UPF0702_alpha/beta_dom_sf"/>
</dbReference>
<evidence type="ECO:0000256" key="4">
    <source>
        <dbReference type="ARBA" id="ARBA00022692"/>
    </source>
</evidence>
<dbReference type="Pfam" id="PF04239">
    <property type="entry name" value="DUF421"/>
    <property type="match status" value="1"/>
</dbReference>
<reference evidence="9 10" key="1">
    <citation type="submission" date="2018-10" db="EMBL/GenBank/DDBJ databases">
        <title>Phylogenomics of Brevibacillus.</title>
        <authorList>
            <person name="Dunlap C."/>
        </authorList>
    </citation>
    <scope>NUCLEOTIDE SEQUENCE [LARGE SCALE GENOMIC DNA]</scope>
    <source>
        <strain evidence="9 10">DSM 100115</strain>
    </source>
</reference>
<dbReference type="RefSeq" id="WP_122903758.1">
    <property type="nucleotide sequence ID" value="NZ_RHHS01000014.1"/>
</dbReference>
<dbReference type="Proteomes" id="UP000268829">
    <property type="component" value="Unassembled WGS sequence"/>
</dbReference>
<evidence type="ECO:0000256" key="3">
    <source>
        <dbReference type="ARBA" id="ARBA00022475"/>
    </source>
</evidence>
<dbReference type="PANTHER" id="PTHR34582:SF6">
    <property type="entry name" value="UPF0702 TRANSMEMBRANE PROTEIN YCAP"/>
    <property type="match status" value="1"/>
</dbReference>
<dbReference type="OrthoDB" id="9778331at2"/>
<feature type="transmembrane region" description="Helical" evidence="7">
    <location>
        <begin position="12"/>
        <end position="29"/>
    </location>
</feature>
<gene>
    <name evidence="9" type="ORF">EDM57_05260</name>
</gene>
<keyword evidence="10" id="KW-1185">Reference proteome</keyword>
<comment type="caution">
    <text evidence="9">The sequence shown here is derived from an EMBL/GenBank/DDBJ whole genome shotgun (WGS) entry which is preliminary data.</text>
</comment>
<evidence type="ECO:0000313" key="9">
    <source>
        <dbReference type="EMBL" id="RNB59201.1"/>
    </source>
</evidence>
<dbReference type="AlphaFoldDB" id="A0A3M8B6V8"/>
<dbReference type="EMBL" id="RHHS01000014">
    <property type="protein sequence ID" value="RNB59201.1"/>
    <property type="molecule type" value="Genomic_DNA"/>
</dbReference>
<feature type="domain" description="YetF C-terminal" evidence="8">
    <location>
        <begin position="86"/>
        <end position="216"/>
    </location>
</feature>
<evidence type="ECO:0000256" key="1">
    <source>
        <dbReference type="ARBA" id="ARBA00004651"/>
    </source>
</evidence>
<keyword evidence="4 7" id="KW-0812">Transmembrane</keyword>
<evidence type="ECO:0000256" key="7">
    <source>
        <dbReference type="SAM" id="Phobius"/>
    </source>
</evidence>
<dbReference type="PANTHER" id="PTHR34582">
    <property type="entry name" value="UPF0702 TRANSMEMBRANE PROTEIN YCAP"/>
    <property type="match status" value="1"/>
</dbReference>
<comment type="similarity">
    <text evidence="2">Belongs to the UPF0702 family.</text>
</comment>
<keyword evidence="5 7" id="KW-1133">Transmembrane helix</keyword>
<dbReference type="Gene3D" id="3.30.240.20">
    <property type="entry name" value="bsu07140 like domains"/>
    <property type="match status" value="2"/>
</dbReference>
<evidence type="ECO:0000256" key="5">
    <source>
        <dbReference type="ARBA" id="ARBA00022989"/>
    </source>
</evidence>
<comment type="subcellular location">
    <subcellularLocation>
        <location evidence="1">Cell membrane</location>
        <topology evidence="1">Multi-pass membrane protein</topology>
    </subcellularLocation>
</comment>
<evidence type="ECO:0000313" key="10">
    <source>
        <dbReference type="Proteomes" id="UP000268829"/>
    </source>
</evidence>
<proteinExistence type="inferred from homology"/>
<name>A0A3M8B6V8_9BACL</name>
<organism evidence="9 10">
    <name type="scientific">Brevibacillus gelatini</name>
    <dbReference type="NCBI Taxonomy" id="1655277"/>
    <lineage>
        <taxon>Bacteria</taxon>
        <taxon>Bacillati</taxon>
        <taxon>Bacillota</taxon>
        <taxon>Bacilli</taxon>
        <taxon>Bacillales</taxon>
        <taxon>Paenibacillaceae</taxon>
        <taxon>Brevibacillus</taxon>
    </lineage>
</organism>
<dbReference type="GO" id="GO:0005886">
    <property type="term" value="C:plasma membrane"/>
    <property type="evidence" value="ECO:0007669"/>
    <property type="project" value="UniProtKB-SubCell"/>
</dbReference>
<keyword evidence="3" id="KW-1003">Cell membrane</keyword>